<reference evidence="2" key="1">
    <citation type="submission" date="2022-02" db="EMBL/GenBank/DDBJ databases">
        <authorList>
            <person name="Henning P.M."/>
            <person name="McCubbin A.G."/>
            <person name="Shore J.S."/>
        </authorList>
    </citation>
    <scope>NUCLEOTIDE SEQUENCE</scope>
    <source>
        <strain evidence="2">F60SS</strain>
        <tissue evidence="2">Leaves</tissue>
    </source>
</reference>
<feature type="non-terminal residue" evidence="2">
    <location>
        <position position="1"/>
    </location>
</feature>
<evidence type="ECO:0000313" key="2">
    <source>
        <dbReference type="EMBL" id="KAJ4838879.1"/>
    </source>
</evidence>
<organism evidence="2 3">
    <name type="scientific">Turnera subulata</name>
    <dbReference type="NCBI Taxonomy" id="218843"/>
    <lineage>
        <taxon>Eukaryota</taxon>
        <taxon>Viridiplantae</taxon>
        <taxon>Streptophyta</taxon>
        <taxon>Embryophyta</taxon>
        <taxon>Tracheophyta</taxon>
        <taxon>Spermatophyta</taxon>
        <taxon>Magnoliopsida</taxon>
        <taxon>eudicotyledons</taxon>
        <taxon>Gunneridae</taxon>
        <taxon>Pentapetalae</taxon>
        <taxon>rosids</taxon>
        <taxon>fabids</taxon>
        <taxon>Malpighiales</taxon>
        <taxon>Passifloraceae</taxon>
        <taxon>Turnera</taxon>
    </lineage>
</organism>
<reference evidence="2" key="2">
    <citation type="journal article" date="2023" name="Plants (Basel)">
        <title>Annotation of the Turnera subulata (Passifloraceae) Draft Genome Reveals the S-Locus Evolved after the Divergence of Turneroideae from Passifloroideae in a Stepwise Manner.</title>
        <authorList>
            <person name="Henning P.M."/>
            <person name="Roalson E.H."/>
            <person name="Mir W."/>
            <person name="McCubbin A.G."/>
            <person name="Shore J.S."/>
        </authorList>
    </citation>
    <scope>NUCLEOTIDE SEQUENCE</scope>
    <source>
        <strain evidence="2">F60SS</strain>
    </source>
</reference>
<dbReference type="Proteomes" id="UP001141552">
    <property type="component" value="Unassembled WGS sequence"/>
</dbReference>
<comment type="caution">
    <text evidence="2">The sequence shown here is derived from an EMBL/GenBank/DDBJ whole genome shotgun (WGS) entry which is preliminary data.</text>
</comment>
<protein>
    <submittedName>
        <fullName evidence="2">Uncharacterized protein</fullName>
    </submittedName>
</protein>
<sequence length="242" mass="25838">TICGEQHHKLYPSHQIGLSSPRKLSSSSFEDIEIPPRKLLTKKTTHHQETLDICLASPCSSLNHSRGHCCCLVCHSVSNSPTSTLLGMSHLSPPLSPSLSPPVSPHRSMAGISPAASRYTDCLRKFRSGMISYKDVLTELVSSLEAMNFNEAAAAAACSPVSMSPKNRNVNTTTPWIDASFSGEDQTQFILSPSTPNPSGSANFFRGDCSSKGFLDDSLNKVANNNGSNYTDGLAGPDPDLG</sequence>
<dbReference type="EMBL" id="JAKUCV010003459">
    <property type="protein sequence ID" value="KAJ4838879.1"/>
    <property type="molecule type" value="Genomic_DNA"/>
</dbReference>
<keyword evidence="3" id="KW-1185">Reference proteome</keyword>
<evidence type="ECO:0000313" key="3">
    <source>
        <dbReference type="Proteomes" id="UP001141552"/>
    </source>
</evidence>
<dbReference type="AlphaFoldDB" id="A0A9Q0FVX8"/>
<proteinExistence type="predicted"/>
<feature type="region of interest" description="Disordered" evidence="1">
    <location>
        <begin position="223"/>
        <end position="242"/>
    </location>
</feature>
<evidence type="ECO:0000256" key="1">
    <source>
        <dbReference type="SAM" id="MobiDB-lite"/>
    </source>
</evidence>
<name>A0A9Q0FVX8_9ROSI</name>
<gene>
    <name evidence="2" type="ORF">Tsubulata_050045</name>
</gene>
<feature type="non-terminal residue" evidence="2">
    <location>
        <position position="242"/>
    </location>
</feature>
<accession>A0A9Q0FVX8</accession>